<accession>U5DRB7</accession>
<gene>
    <name evidence="1" type="ORF">KR51_00000400</name>
</gene>
<name>U5DRB7_9CHRO</name>
<protein>
    <submittedName>
        <fullName evidence="1">Uncharacterized protein</fullName>
    </submittedName>
</protein>
<reference evidence="1 2" key="1">
    <citation type="submission" date="2013-05" db="EMBL/GenBank/DDBJ databases">
        <title>Draft genome sequence of Rubidibacter lacunae KORDI 51-2.</title>
        <authorList>
            <person name="Choi D.H."/>
            <person name="Noh J.H."/>
            <person name="Kwon K.-K."/>
            <person name="Lee J.-H."/>
            <person name="Ryu J.-Y."/>
        </authorList>
    </citation>
    <scope>NUCLEOTIDE SEQUENCE [LARGE SCALE GENOMIC DNA]</scope>
    <source>
        <strain evidence="1 2">KORDI 51-2</strain>
    </source>
</reference>
<dbReference type="EMBL" id="ASSJ01000001">
    <property type="protein sequence ID" value="ERN43149.1"/>
    <property type="molecule type" value="Genomic_DNA"/>
</dbReference>
<organism evidence="1 2">
    <name type="scientific">Rubidibacter lacunae KORDI 51-2</name>
    <dbReference type="NCBI Taxonomy" id="582515"/>
    <lineage>
        <taxon>Bacteria</taxon>
        <taxon>Bacillati</taxon>
        <taxon>Cyanobacteriota</taxon>
        <taxon>Cyanophyceae</taxon>
        <taxon>Oscillatoriophycideae</taxon>
        <taxon>Chroococcales</taxon>
        <taxon>Aphanothecaceae</taxon>
        <taxon>Rubidibacter</taxon>
    </lineage>
</organism>
<evidence type="ECO:0000313" key="1">
    <source>
        <dbReference type="EMBL" id="ERN43149.1"/>
    </source>
</evidence>
<dbReference type="AlphaFoldDB" id="U5DRB7"/>
<keyword evidence="2" id="KW-1185">Reference proteome</keyword>
<evidence type="ECO:0000313" key="2">
    <source>
        <dbReference type="Proteomes" id="UP000016960"/>
    </source>
</evidence>
<dbReference type="Proteomes" id="UP000016960">
    <property type="component" value="Unassembled WGS sequence"/>
</dbReference>
<sequence>MLGCGWFKFSAWLGGGRAIAVVAYRMSARDRARQSTTAWESLDLRCRAFHQRHLSLRDNVRARTGRDRLLLARHAQAPATAMKKLGNIDAFARPIGDRRLGRCSDRESGYRQLVELCRLGEVDAARHLADKHPAWGFAIAGSEVVEREES</sequence>
<proteinExistence type="predicted"/>
<comment type="caution">
    <text evidence="1">The sequence shown here is derived from an EMBL/GenBank/DDBJ whole genome shotgun (WGS) entry which is preliminary data.</text>
</comment>
<dbReference type="InParanoid" id="U5DRB7"/>